<evidence type="ECO:0000313" key="4">
    <source>
        <dbReference type="Proteomes" id="UP000474054"/>
    </source>
</evidence>
<dbReference type="AlphaFoldDB" id="A0A650CU56"/>
<dbReference type="Gene3D" id="1.20.120.330">
    <property type="entry name" value="Nucleotidyltransferases domain 2"/>
    <property type="match status" value="1"/>
</dbReference>
<evidence type="ECO:0000313" key="2">
    <source>
        <dbReference type="EMBL" id="QGR21346.1"/>
    </source>
</evidence>
<evidence type="ECO:0000313" key="3">
    <source>
        <dbReference type="Proteomes" id="UP000426328"/>
    </source>
</evidence>
<protein>
    <recommendedName>
        <fullName evidence="5">HEPN domain-containing protein</fullName>
    </recommendedName>
</protein>
<dbReference type="EMBL" id="WHYS01000002">
    <property type="protein sequence ID" value="MQL56109.1"/>
    <property type="molecule type" value="Genomic_DNA"/>
</dbReference>
<gene>
    <name evidence="2" type="ORF">D1866_04565</name>
    <name evidence="1" type="ORF">GFB69_10260</name>
</gene>
<dbReference type="PANTHER" id="PTHR34237:SF4">
    <property type="entry name" value="PAREP1 FAMILY PROTEIN"/>
    <property type="match status" value="1"/>
</dbReference>
<dbReference type="Proteomes" id="UP000474054">
    <property type="component" value="Unassembled WGS sequence"/>
</dbReference>
<reference evidence="1 4" key="1">
    <citation type="submission" date="2019-10" db="EMBL/GenBank/DDBJ databases">
        <title>Comparative genomics of sulfur disproportionating microorganisms.</title>
        <authorList>
            <person name="Ward L.M."/>
            <person name="Bertran E."/>
            <person name="Johnston D."/>
        </authorList>
    </citation>
    <scope>NUCLEOTIDE SEQUENCE [LARGE SCALE GENOMIC DNA]</scope>
    <source>
        <strain evidence="1 4">DSM 3772</strain>
    </source>
</reference>
<proteinExistence type="predicted"/>
<reference evidence="2 3" key="2">
    <citation type="submission" date="2019-10" db="EMBL/GenBank/DDBJ databases">
        <title>Genome Sequences from Six Type Strain Members of the Archaeal Family Sulfolobaceae: Acidianus ambivalens, Acidianus infernus, Metallosphaera prunae, Stygiolobus azoricus, Sulfolobus metallicus, and Sulfurisphaera ohwakuensis.</title>
        <authorList>
            <person name="Counts J.A."/>
            <person name="Kelly R.M."/>
        </authorList>
    </citation>
    <scope>NUCLEOTIDE SEQUENCE [LARGE SCALE GENOMIC DNA]</scope>
    <source>
        <strain evidence="2 3">LEI 10</strain>
    </source>
</reference>
<evidence type="ECO:0000313" key="1">
    <source>
        <dbReference type="EMBL" id="MQL56109.1"/>
    </source>
</evidence>
<dbReference type="EMBL" id="CP045482">
    <property type="protein sequence ID" value="QGR21346.1"/>
    <property type="molecule type" value="Genomic_DNA"/>
</dbReference>
<evidence type="ECO:0008006" key="5">
    <source>
        <dbReference type="Google" id="ProtNLM"/>
    </source>
</evidence>
<organism evidence="2 3">
    <name type="scientific">Acidianus ambivalens</name>
    <name type="common">Desulfurolobus ambivalens</name>
    <dbReference type="NCBI Taxonomy" id="2283"/>
    <lineage>
        <taxon>Archaea</taxon>
        <taxon>Thermoproteota</taxon>
        <taxon>Thermoprotei</taxon>
        <taxon>Sulfolobales</taxon>
        <taxon>Sulfolobaceae</taxon>
        <taxon>Acidianus</taxon>
    </lineage>
</organism>
<name>A0A650CU56_ACIAM</name>
<dbReference type="KEGG" id="aamb:D1866_04565"/>
<dbReference type="Proteomes" id="UP000426328">
    <property type="component" value="Chromosome"/>
</dbReference>
<dbReference type="GeneID" id="42778984"/>
<dbReference type="RefSeq" id="WP_152942498.1">
    <property type="nucleotide sequence ID" value="NZ_CP045482.1"/>
</dbReference>
<dbReference type="InterPro" id="IPR010268">
    <property type="entry name" value="PaREP1"/>
</dbReference>
<dbReference type="Pfam" id="PF05942">
    <property type="entry name" value="PaREP1"/>
    <property type="match status" value="1"/>
</dbReference>
<keyword evidence="3" id="KW-1185">Reference proteome</keyword>
<accession>A0A650CU56</accession>
<dbReference type="PANTHER" id="PTHR34237">
    <property type="entry name" value="PAREP8-RELATED"/>
    <property type="match status" value="1"/>
</dbReference>
<sequence length="119" mass="13413">MLSLKTSADIYLEEADELLKKGDTAQASEKLYKAAEEAIRLLSFILKLNLEIVNTKSLTEAVFLISEKLKDDKIPIYWASAISLITVNLSKEVVKDLRNDVEELVKIADREYIKVLGRG</sequence>